<reference evidence="5" key="1">
    <citation type="submission" date="2018-12" db="EMBL/GenBank/DDBJ databases">
        <title>Tengunoibacter tsumagoiensis gen. nov., sp. nov., Dictyobacter kobayashii sp. nov., D. alpinus sp. nov., and D. joshuensis sp. nov. and description of Dictyobacteraceae fam. nov. within the order Ktedonobacterales isolated from Tengu-no-mugimeshi.</title>
        <authorList>
            <person name="Wang C.M."/>
            <person name="Zheng Y."/>
            <person name="Sakai Y."/>
            <person name="Toyoda A."/>
            <person name="Minakuchi Y."/>
            <person name="Abe K."/>
            <person name="Yokota A."/>
            <person name="Yabe S."/>
        </authorList>
    </citation>
    <scope>NUCLEOTIDE SEQUENCE [LARGE SCALE GENOMIC DNA]</scope>
    <source>
        <strain evidence="5">Uno3</strain>
    </source>
</reference>
<dbReference type="EMBL" id="BIFR01000001">
    <property type="protein sequence ID" value="GCE12958.1"/>
    <property type="molecule type" value="Genomic_DNA"/>
</dbReference>
<evidence type="ECO:0000313" key="4">
    <source>
        <dbReference type="EMBL" id="GCE12958.1"/>
    </source>
</evidence>
<dbReference type="AlphaFoldDB" id="A0A402A1D7"/>
<keyword evidence="2" id="KW-0560">Oxidoreductase</keyword>
<comment type="caution">
    <text evidence="4">The sequence shown here is derived from an EMBL/GenBank/DDBJ whole genome shotgun (WGS) entry which is preliminary data.</text>
</comment>
<dbReference type="PRINTS" id="PR00080">
    <property type="entry name" value="SDRFAMILY"/>
</dbReference>
<comment type="similarity">
    <text evidence="1">Belongs to the short-chain dehydrogenases/reductases (SDR) family.</text>
</comment>
<name>A0A402A1D7_9CHLR</name>
<evidence type="ECO:0000259" key="3">
    <source>
        <dbReference type="SMART" id="SM00822"/>
    </source>
</evidence>
<dbReference type="Pfam" id="PF13561">
    <property type="entry name" value="adh_short_C2"/>
    <property type="match status" value="1"/>
</dbReference>
<dbReference type="NCBIfam" id="NF005559">
    <property type="entry name" value="PRK07231.1"/>
    <property type="match status" value="1"/>
</dbReference>
<feature type="domain" description="Ketoreductase" evidence="3">
    <location>
        <begin position="7"/>
        <end position="185"/>
    </location>
</feature>
<protein>
    <submittedName>
        <fullName evidence="4">3-ketoacyl-ACP reductase</fullName>
    </submittedName>
</protein>
<evidence type="ECO:0000256" key="1">
    <source>
        <dbReference type="ARBA" id="ARBA00006484"/>
    </source>
</evidence>
<dbReference type="InterPro" id="IPR036291">
    <property type="entry name" value="NAD(P)-bd_dom_sf"/>
</dbReference>
<dbReference type="InterPro" id="IPR057326">
    <property type="entry name" value="KR_dom"/>
</dbReference>
<dbReference type="FunFam" id="3.40.50.720:FF:000084">
    <property type="entry name" value="Short-chain dehydrogenase reductase"/>
    <property type="match status" value="1"/>
</dbReference>
<sequence>MKRLADKVAVVTGSSRGIGRSIAQKLAQEGAKVVVNYSSKPDEAQKVVQAIQQQGGDAIALQADMGQIPQIIQLMDKVIETYQRLDILVSNAGIEHFGAFDTVTPEDFDRIFAVNTRGQFFAMQQAARHMNNGGRIICTSSISASKGFLNHAVYSGSKAANEGFARSLAIDLGPRGITVNAIAPGATQTSMYDKNVELYGDPDSRLSLDDQMKKFSPLGRIGQPEDIANVVAFLVSDEAGWLTGQVIHITGGMA</sequence>
<proteinExistence type="inferred from homology"/>
<gene>
    <name evidence="4" type="ORF">KTT_28170</name>
</gene>
<dbReference type="RefSeq" id="WP_126580534.1">
    <property type="nucleotide sequence ID" value="NZ_BIFR01000001.1"/>
</dbReference>
<keyword evidence="5" id="KW-1185">Reference proteome</keyword>
<dbReference type="Gene3D" id="3.40.50.720">
    <property type="entry name" value="NAD(P)-binding Rossmann-like Domain"/>
    <property type="match status" value="1"/>
</dbReference>
<dbReference type="PANTHER" id="PTHR43639:SF1">
    <property type="entry name" value="SHORT-CHAIN DEHYDROGENASE_REDUCTASE FAMILY PROTEIN"/>
    <property type="match status" value="1"/>
</dbReference>
<dbReference type="OrthoDB" id="9803333at2"/>
<evidence type="ECO:0000256" key="2">
    <source>
        <dbReference type="ARBA" id="ARBA00023002"/>
    </source>
</evidence>
<organism evidence="4 5">
    <name type="scientific">Tengunoibacter tsumagoiensis</name>
    <dbReference type="NCBI Taxonomy" id="2014871"/>
    <lineage>
        <taxon>Bacteria</taxon>
        <taxon>Bacillati</taxon>
        <taxon>Chloroflexota</taxon>
        <taxon>Ktedonobacteria</taxon>
        <taxon>Ktedonobacterales</taxon>
        <taxon>Dictyobacteraceae</taxon>
        <taxon>Tengunoibacter</taxon>
    </lineage>
</organism>
<dbReference type="PANTHER" id="PTHR43639">
    <property type="entry name" value="OXIDOREDUCTASE, SHORT-CHAIN DEHYDROGENASE/REDUCTASE FAMILY (AFU_ORTHOLOGUE AFUA_5G02870)"/>
    <property type="match status" value="1"/>
</dbReference>
<evidence type="ECO:0000313" key="5">
    <source>
        <dbReference type="Proteomes" id="UP000287352"/>
    </source>
</evidence>
<dbReference type="SUPFAM" id="SSF51735">
    <property type="entry name" value="NAD(P)-binding Rossmann-fold domains"/>
    <property type="match status" value="1"/>
</dbReference>
<dbReference type="GO" id="GO:0016491">
    <property type="term" value="F:oxidoreductase activity"/>
    <property type="evidence" value="ECO:0007669"/>
    <property type="project" value="UniProtKB-KW"/>
</dbReference>
<accession>A0A402A1D7</accession>
<dbReference type="Proteomes" id="UP000287352">
    <property type="component" value="Unassembled WGS sequence"/>
</dbReference>
<dbReference type="InterPro" id="IPR002347">
    <property type="entry name" value="SDR_fam"/>
</dbReference>
<dbReference type="SMART" id="SM00822">
    <property type="entry name" value="PKS_KR"/>
    <property type="match status" value="1"/>
</dbReference>
<dbReference type="PRINTS" id="PR00081">
    <property type="entry name" value="GDHRDH"/>
</dbReference>